<dbReference type="NCBIfam" id="NF003996">
    <property type="entry name" value="PRK05472.2-5"/>
    <property type="match status" value="1"/>
</dbReference>
<sequence>MAYGYKIGSLPLTTVQRLPSYLRVVREMRRLGREVVSSARLGELLGLEAVQVRKDFGFIGITGMPKMGYQVEELVLAIEHCLNWNQVRDAVLVGVGHLGMALLGYEGFRAHGLDICAAFDIDPSLAGLVVNGTPVWHMDQLESELRRLDARMAILTVSPDAAQDVALRLARAGIEGIWNFTGCPLDLPPDVIVQDQDIAIGLAVLSAKLSSRT</sequence>
<dbReference type="SMART" id="SM00881">
    <property type="entry name" value="CoA_binding"/>
    <property type="match status" value="1"/>
</dbReference>
<dbReference type="PANTHER" id="PTHR35786:SF1">
    <property type="entry name" value="REDOX-SENSING TRANSCRIPTIONAL REPRESSOR REX 1"/>
    <property type="match status" value="1"/>
</dbReference>
<dbReference type="InterPro" id="IPR036388">
    <property type="entry name" value="WH-like_DNA-bd_sf"/>
</dbReference>
<dbReference type="Proteomes" id="UP001238179">
    <property type="component" value="Chromosome"/>
</dbReference>
<evidence type="ECO:0000259" key="7">
    <source>
        <dbReference type="SMART" id="SM00881"/>
    </source>
</evidence>
<evidence type="ECO:0000256" key="4">
    <source>
        <dbReference type="ARBA" id="ARBA00023125"/>
    </source>
</evidence>
<dbReference type="GO" id="GO:0005737">
    <property type="term" value="C:cytoplasm"/>
    <property type="evidence" value="ECO:0007669"/>
    <property type="project" value="UniProtKB-SubCell"/>
</dbReference>
<keyword evidence="6" id="KW-0520">NAD</keyword>
<name>A0AA48GNL8_9BACT</name>
<dbReference type="Pfam" id="PF02629">
    <property type="entry name" value="CoA_binding"/>
    <property type="match status" value="1"/>
</dbReference>
<evidence type="ECO:0000256" key="6">
    <source>
        <dbReference type="HAMAP-Rule" id="MF_01131"/>
    </source>
</evidence>
<dbReference type="NCBIfam" id="NF003995">
    <property type="entry name" value="PRK05472.2-4"/>
    <property type="match status" value="1"/>
</dbReference>
<comment type="subunit">
    <text evidence="6">Homodimer.</text>
</comment>
<dbReference type="Gene3D" id="3.40.50.720">
    <property type="entry name" value="NAD(P)-binding Rossmann-like Domain"/>
    <property type="match status" value="1"/>
</dbReference>
<dbReference type="NCBIfam" id="NF003994">
    <property type="entry name" value="PRK05472.2-3"/>
    <property type="match status" value="1"/>
</dbReference>
<keyword evidence="4 6" id="KW-0238">DNA-binding</keyword>
<dbReference type="GO" id="GO:0051775">
    <property type="term" value="P:response to redox state"/>
    <property type="evidence" value="ECO:0007669"/>
    <property type="project" value="InterPro"/>
</dbReference>
<proteinExistence type="inferred from homology"/>
<dbReference type="GO" id="GO:0045892">
    <property type="term" value="P:negative regulation of DNA-templated transcription"/>
    <property type="evidence" value="ECO:0007669"/>
    <property type="project" value="InterPro"/>
</dbReference>
<dbReference type="InterPro" id="IPR036390">
    <property type="entry name" value="WH_DNA-bd_sf"/>
</dbReference>
<protein>
    <recommendedName>
        <fullName evidence="6">Redox-sensing transcriptional repressor Rex</fullName>
    </recommendedName>
</protein>
<dbReference type="GO" id="GO:0003700">
    <property type="term" value="F:DNA-binding transcription factor activity"/>
    <property type="evidence" value="ECO:0007669"/>
    <property type="project" value="UniProtKB-UniRule"/>
</dbReference>
<evidence type="ECO:0000256" key="3">
    <source>
        <dbReference type="ARBA" id="ARBA00023015"/>
    </source>
</evidence>
<feature type="binding site" evidence="6">
    <location>
        <begin position="94"/>
        <end position="99"/>
    </location>
    <ligand>
        <name>NAD(+)</name>
        <dbReference type="ChEBI" id="CHEBI:57540"/>
    </ligand>
</feature>
<evidence type="ECO:0000313" key="8">
    <source>
        <dbReference type="EMBL" id="BDU71325.1"/>
    </source>
</evidence>
<reference evidence="9" key="1">
    <citation type="journal article" date="2023" name="Int. J. Syst. Evol. Microbiol.">
        <title>Mesoterricola silvestris gen. nov., sp. nov., Mesoterricola sediminis sp. nov., Geothrix oryzae sp. nov., Geothrix edaphica sp. nov., Geothrix rubra sp. nov., and Geothrix limicola sp. nov., six novel members of Acidobacteriota isolated from soils.</title>
        <authorList>
            <person name="Itoh H."/>
            <person name="Sugisawa Y."/>
            <person name="Mise K."/>
            <person name="Xu Z."/>
            <person name="Kuniyasu M."/>
            <person name="Ushijima N."/>
            <person name="Kawano K."/>
            <person name="Kobayashi E."/>
            <person name="Shiratori Y."/>
            <person name="Masuda Y."/>
            <person name="Senoo K."/>
        </authorList>
    </citation>
    <scope>NUCLEOTIDE SEQUENCE [LARGE SCALE GENOMIC DNA]</scope>
    <source>
        <strain evidence="9">W79</strain>
    </source>
</reference>
<dbReference type="AlphaFoldDB" id="A0AA48GNL8"/>
<keyword evidence="1 6" id="KW-0963">Cytoplasm</keyword>
<keyword evidence="9" id="KW-1185">Reference proteome</keyword>
<dbReference type="InterPro" id="IPR009718">
    <property type="entry name" value="Rex_DNA-bd_C_dom"/>
</dbReference>
<organism evidence="8 9">
    <name type="scientific">Mesoterricola silvestris</name>
    <dbReference type="NCBI Taxonomy" id="2927979"/>
    <lineage>
        <taxon>Bacteria</taxon>
        <taxon>Pseudomonadati</taxon>
        <taxon>Acidobacteriota</taxon>
        <taxon>Holophagae</taxon>
        <taxon>Holophagales</taxon>
        <taxon>Holophagaceae</taxon>
        <taxon>Mesoterricola</taxon>
    </lineage>
</organism>
<comment type="subcellular location">
    <subcellularLocation>
        <location evidence="6">Cytoplasm</location>
    </subcellularLocation>
</comment>
<accession>A0AA48GNL8</accession>
<dbReference type="Pfam" id="PF06971">
    <property type="entry name" value="Put_DNA-bind_N"/>
    <property type="match status" value="1"/>
</dbReference>
<keyword evidence="2 6" id="KW-0678">Repressor</keyword>
<dbReference type="SUPFAM" id="SSF46785">
    <property type="entry name" value="Winged helix' DNA-binding domain"/>
    <property type="match status" value="1"/>
</dbReference>
<dbReference type="KEGG" id="msil:METEAL_04990"/>
<dbReference type="Gene3D" id="1.10.10.10">
    <property type="entry name" value="Winged helix-like DNA-binding domain superfamily/Winged helix DNA-binding domain"/>
    <property type="match status" value="1"/>
</dbReference>
<evidence type="ECO:0000256" key="2">
    <source>
        <dbReference type="ARBA" id="ARBA00022491"/>
    </source>
</evidence>
<feature type="DNA-binding region" description="H-T-H motif" evidence="6">
    <location>
        <begin position="20"/>
        <end position="59"/>
    </location>
</feature>
<evidence type="ECO:0000256" key="1">
    <source>
        <dbReference type="ARBA" id="ARBA00022490"/>
    </source>
</evidence>
<dbReference type="InterPro" id="IPR003781">
    <property type="entry name" value="CoA-bd"/>
</dbReference>
<dbReference type="HAMAP" id="MF_01131">
    <property type="entry name" value="Rex"/>
    <property type="match status" value="1"/>
</dbReference>
<keyword evidence="3 6" id="KW-0805">Transcription regulation</keyword>
<evidence type="ECO:0000313" key="9">
    <source>
        <dbReference type="Proteomes" id="UP001238179"/>
    </source>
</evidence>
<comment type="similarity">
    <text evidence="6">Belongs to the transcriptional regulatory Rex family.</text>
</comment>
<dbReference type="InterPro" id="IPR036291">
    <property type="entry name" value="NAD(P)-bd_dom_sf"/>
</dbReference>
<dbReference type="EMBL" id="AP027080">
    <property type="protein sequence ID" value="BDU71325.1"/>
    <property type="molecule type" value="Genomic_DNA"/>
</dbReference>
<gene>
    <name evidence="8" type="primary">rex_2</name>
    <name evidence="6" type="synonym">rex</name>
    <name evidence="8" type="ORF">METEAL_04990</name>
</gene>
<dbReference type="GO" id="GO:0003677">
    <property type="term" value="F:DNA binding"/>
    <property type="evidence" value="ECO:0007669"/>
    <property type="project" value="UniProtKB-UniRule"/>
</dbReference>
<dbReference type="RefSeq" id="WP_316414214.1">
    <property type="nucleotide sequence ID" value="NZ_AP027080.1"/>
</dbReference>
<dbReference type="InterPro" id="IPR022876">
    <property type="entry name" value="Tscrpt_rep_Rex"/>
</dbReference>
<feature type="domain" description="CoA-binding" evidence="7">
    <location>
        <begin position="83"/>
        <end position="184"/>
    </location>
</feature>
<evidence type="ECO:0000256" key="5">
    <source>
        <dbReference type="ARBA" id="ARBA00023163"/>
    </source>
</evidence>
<dbReference type="PANTHER" id="PTHR35786">
    <property type="entry name" value="REDOX-SENSING TRANSCRIPTIONAL REPRESSOR REX"/>
    <property type="match status" value="1"/>
</dbReference>
<keyword evidence="5 6" id="KW-0804">Transcription</keyword>
<comment type="function">
    <text evidence="6">Modulates transcription in response to changes in cellular NADH/NAD(+) redox state.</text>
</comment>
<dbReference type="SUPFAM" id="SSF51735">
    <property type="entry name" value="NAD(P)-binding Rossmann-fold domains"/>
    <property type="match status" value="1"/>
</dbReference>